<dbReference type="EMBL" id="JBEUWX010000002">
    <property type="protein sequence ID" value="MFA9949698.1"/>
    <property type="molecule type" value="Genomic_DNA"/>
</dbReference>
<dbReference type="NCBIfam" id="TIGR00787">
    <property type="entry name" value="dctP"/>
    <property type="match status" value="1"/>
</dbReference>
<name>A0ABV4UEN3_9RHOO</name>
<dbReference type="PIRSF" id="PIRSF006470">
    <property type="entry name" value="DctB"/>
    <property type="match status" value="1"/>
</dbReference>
<keyword evidence="3" id="KW-0813">Transport</keyword>
<dbReference type="Pfam" id="PF03480">
    <property type="entry name" value="DctP"/>
    <property type="match status" value="1"/>
</dbReference>
<dbReference type="InterPro" id="IPR018389">
    <property type="entry name" value="DctP_fam"/>
</dbReference>
<dbReference type="InterPro" id="IPR038404">
    <property type="entry name" value="TRAP_DctP_sf"/>
</dbReference>
<dbReference type="NCBIfam" id="NF037995">
    <property type="entry name" value="TRAP_S1"/>
    <property type="match status" value="1"/>
</dbReference>
<protein>
    <submittedName>
        <fullName evidence="5">TRAP transporter substrate-binding protein</fullName>
    </submittedName>
</protein>
<reference evidence="6" key="1">
    <citation type="submission" date="2024-06" db="EMBL/GenBank/DDBJ databases">
        <title>Radixoralia hellwigii gen. nov., sp nov., isolated from a root canal in the human oral cavity.</title>
        <authorList>
            <person name="Bartsch S."/>
            <person name="Wittmer A."/>
            <person name="Schulz A.-K."/>
            <person name="Neumann-Schaal M."/>
            <person name="Wolf J."/>
            <person name="Gronow S."/>
            <person name="Tennert C."/>
            <person name="Haecker G."/>
            <person name="Cieplik F."/>
            <person name="Al-Ahmad A."/>
        </authorList>
    </citation>
    <scope>NUCLEOTIDE SEQUENCE [LARGE SCALE GENOMIC DNA]</scope>
    <source>
        <strain evidence="6">Wk13</strain>
    </source>
</reference>
<keyword evidence="4" id="KW-0732">Signal</keyword>
<dbReference type="InterPro" id="IPR004682">
    <property type="entry name" value="TRAP_DctP"/>
</dbReference>
<comment type="subcellular location">
    <subcellularLocation>
        <location evidence="1">Cell envelope</location>
    </subcellularLocation>
</comment>
<evidence type="ECO:0000256" key="4">
    <source>
        <dbReference type="ARBA" id="ARBA00022729"/>
    </source>
</evidence>
<accession>A0ABV4UEN3</accession>
<dbReference type="Gene3D" id="3.40.190.170">
    <property type="entry name" value="Bacterial extracellular solute-binding protein, family 7"/>
    <property type="match status" value="1"/>
</dbReference>
<evidence type="ECO:0000256" key="1">
    <source>
        <dbReference type="ARBA" id="ARBA00004196"/>
    </source>
</evidence>
<dbReference type="PANTHER" id="PTHR33376">
    <property type="match status" value="1"/>
</dbReference>
<evidence type="ECO:0000256" key="3">
    <source>
        <dbReference type="ARBA" id="ARBA00022448"/>
    </source>
</evidence>
<dbReference type="RefSeq" id="WP_418890808.1">
    <property type="nucleotide sequence ID" value="NZ_JBEUWX010000002.1"/>
</dbReference>
<dbReference type="CDD" id="cd13603">
    <property type="entry name" value="PBP2_TRAP_Siap_TeaA_like"/>
    <property type="match status" value="1"/>
</dbReference>
<proteinExistence type="inferred from homology"/>
<gene>
    <name evidence="5" type="ORF">ABCS64_05040</name>
</gene>
<evidence type="ECO:0000313" key="5">
    <source>
        <dbReference type="EMBL" id="MFA9949698.1"/>
    </source>
</evidence>
<dbReference type="Proteomes" id="UP001574673">
    <property type="component" value="Unassembled WGS sequence"/>
</dbReference>
<evidence type="ECO:0000313" key="6">
    <source>
        <dbReference type="Proteomes" id="UP001574673"/>
    </source>
</evidence>
<evidence type="ECO:0000256" key="2">
    <source>
        <dbReference type="ARBA" id="ARBA00009023"/>
    </source>
</evidence>
<comment type="similarity">
    <text evidence="2">Belongs to the bacterial solute-binding protein 7 family.</text>
</comment>
<dbReference type="PANTHER" id="PTHR33376:SF4">
    <property type="entry name" value="SIALIC ACID-BINDING PERIPLASMIC PROTEIN SIAP"/>
    <property type="match status" value="1"/>
</dbReference>
<keyword evidence="6" id="KW-1185">Reference proteome</keyword>
<sequence length="306" mass="34337">MTASANSLTSAHAVTLNKFKEIVEKESEGAIQVKLFLGGSMGDETANVKQLRNGELHIATLFNGNLTPFAPSVNALVLPYLFSNLNEAYAVLSDESFTNMLADQVAKESKTRPLGWMIGGYRSITNNKKPIMKMEDLQGLKLRVSPSAIQLAAFRAFGIEPHPMAWSETYNALQQGVIDGQENMYATNRDHKFWEIQKYMTEIHYMLWTGAILASDRWFSKLDADTKALVLRAAKEAQKADWQFAAAYEEECKKESIANGMKVDYLTDEDKWKEKARAIWPEFIKTPEMKALTDKALAIIGSLPKK</sequence>
<comment type="caution">
    <text evidence="5">The sequence shown here is derived from an EMBL/GenBank/DDBJ whole genome shotgun (WGS) entry which is preliminary data.</text>
</comment>
<organism evidence="5 6">
    <name type="scientific">Dentiradicibacter hellwigii</name>
    <dbReference type="NCBI Taxonomy" id="3149053"/>
    <lineage>
        <taxon>Bacteria</taxon>
        <taxon>Pseudomonadati</taxon>
        <taxon>Pseudomonadota</taxon>
        <taxon>Betaproteobacteria</taxon>
        <taxon>Rhodocyclales</taxon>
        <taxon>Rhodocyclaceae</taxon>
        <taxon>Dentiradicibacter</taxon>
    </lineage>
</organism>